<dbReference type="Pfam" id="PF09356">
    <property type="entry name" value="Phage_BR0599"/>
    <property type="match status" value="1"/>
</dbReference>
<reference evidence="2 3" key="1">
    <citation type="submission" date="2018-06" db="EMBL/GenBank/DDBJ databases">
        <title>Genomic Encyclopedia of Archaeal and Bacterial Type Strains, Phase II (KMG-II): from individual species to whole genera.</title>
        <authorList>
            <person name="Goeker M."/>
        </authorList>
    </citation>
    <scope>NUCLEOTIDE SEQUENCE [LARGE SCALE GENOMIC DNA]</scope>
    <source>
        <strain evidence="2 3">DSM 22011</strain>
    </source>
</reference>
<dbReference type="EMBL" id="QLMG01000002">
    <property type="protein sequence ID" value="RAK22921.1"/>
    <property type="molecule type" value="Genomic_DNA"/>
</dbReference>
<evidence type="ECO:0000313" key="2">
    <source>
        <dbReference type="EMBL" id="RAK22921.1"/>
    </source>
</evidence>
<dbReference type="InterPro" id="IPR018964">
    <property type="entry name" value="Phage_phiJL001_Gp84_C"/>
</dbReference>
<dbReference type="Proteomes" id="UP000249165">
    <property type="component" value="Unassembled WGS sequence"/>
</dbReference>
<comment type="caution">
    <text evidence="2">The sequence shown here is derived from an EMBL/GenBank/DDBJ whole genome shotgun (WGS) entry which is preliminary data.</text>
</comment>
<evidence type="ECO:0000313" key="3">
    <source>
        <dbReference type="Proteomes" id="UP000249165"/>
    </source>
</evidence>
<feature type="domain" description="Bacteriophage phiJL001 Gp84 C-terminal" evidence="1">
    <location>
        <begin position="193"/>
        <end position="275"/>
    </location>
</feature>
<dbReference type="Pfam" id="PF09931">
    <property type="entry name" value="Phage_phiJL001_Gp84_N"/>
    <property type="match status" value="1"/>
</dbReference>
<dbReference type="NCBIfam" id="TIGR02218">
    <property type="entry name" value="phg_TIGR02218"/>
    <property type="match status" value="1"/>
</dbReference>
<evidence type="ECO:0000259" key="1">
    <source>
        <dbReference type="Pfam" id="PF09356"/>
    </source>
</evidence>
<name>A0A327YQX8_9RHOB</name>
<organism evidence="2 3">
    <name type="scientific">Salipiger aestuarii</name>
    <dbReference type="NCBI Taxonomy" id="568098"/>
    <lineage>
        <taxon>Bacteria</taxon>
        <taxon>Pseudomonadati</taxon>
        <taxon>Pseudomonadota</taxon>
        <taxon>Alphaproteobacteria</taxon>
        <taxon>Rhodobacterales</taxon>
        <taxon>Roseobacteraceae</taxon>
        <taxon>Salipiger</taxon>
    </lineage>
</organism>
<keyword evidence="3" id="KW-1185">Reference proteome</keyword>
<proteinExistence type="predicted"/>
<sequence>MGKQELHDHLATGITTVSRCWAVARTDGLRYGFTDHDADLVFDGLTFRADTGLSAKALSQATGLSVDNTEAMGALRDDSLSEADIEAGRFDGAEVVSWLVNWRDVSQRRILFRGSIGEMRRVNGAFHAELRGLTEMLNRPTGRVYQGPCSAVLGDRVCRVDLSDPLYVHEGTVIAVDENRAVTLPPLDTFEAGWFQRGSLTVLSGVAAGLSGAIKRDRITSAGRAFDLWQGLGATLVPGDTVRITAGCDKRFATCREKYDNALNFQGFPDIPEEDWMLVYPQRAKSLGGGSRR</sequence>
<accession>A0A327YQX8</accession>
<protein>
    <submittedName>
        <fullName evidence="2">Putative phage protein (TIGR02218 family)</fullName>
    </submittedName>
</protein>
<gene>
    <name evidence="2" type="ORF">ATI53_1002100</name>
</gene>
<dbReference type="InterPro" id="IPR011928">
    <property type="entry name" value="Phage_phiJL001_Gp84"/>
</dbReference>
<dbReference type="OrthoDB" id="1633386at2"/>
<dbReference type="AlphaFoldDB" id="A0A327YQX8"/>
<dbReference type="RefSeq" id="WP_111549602.1">
    <property type="nucleotide sequence ID" value="NZ_LIQE01000001.1"/>
</dbReference>